<comment type="caution">
    <text evidence="1">The sequence shown here is derived from an EMBL/GenBank/DDBJ whole genome shotgun (WGS) entry which is preliminary data.</text>
</comment>
<dbReference type="RefSeq" id="WP_106525313.1">
    <property type="nucleotide sequence ID" value="NZ_PYGD01000015.1"/>
</dbReference>
<dbReference type="OrthoDB" id="9757728at2"/>
<proteinExistence type="predicted"/>
<evidence type="ECO:0000313" key="1">
    <source>
        <dbReference type="EMBL" id="PSK88144.1"/>
    </source>
</evidence>
<reference evidence="1 2" key="1">
    <citation type="submission" date="2018-03" db="EMBL/GenBank/DDBJ databases">
        <title>Genomic Encyclopedia of Type Strains, Phase III (KMG-III): the genomes of soil and plant-associated and newly described type strains.</title>
        <authorList>
            <person name="Whitman W."/>
        </authorList>
    </citation>
    <scope>NUCLEOTIDE SEQUENCE [LARGE SCALE GENOMIC DNA]</scope>
    <source>
        <strain evidence="1 2">CGMCC 1.12700</strain>
    </source>
</reference>
<sequence>MAENKPDERFQAMVSNITNVRKDKIAASFNVSLQREGMKVAQYGLDYAAQHNLPTDAYVASINKYTTEFKKQTATYNSLVSKEASLIKDFQSIFNTQQYAVSQMEDKTPVLFFPVRLETTFRQINSSYELWVRIFPDDIAVYTHEQLLTQDEIDQGKAYWVTTVDTTDPVAKVQAWDLLCRSYGAQRAAWVSLQTTPTNLASNPNGASLVFPALTPKSDAWTQQPFTRMLPDAFVINCYTSSNHSSPSFSKQTNNIPDEIKLGYDPSSNNALASFDQQSGEIVTDPAADVDWMIHFDAAIAKGLGVKIPISQAAYNGGFDRIVALGVKTSLTKEASQARLQELFINHHYTDGFSLLKQGTSTNNTDKEYSGYSSVDFGNPVTYAIEREANLFAPVSFNASKTDGQFLCEALGIDFDVLYHIFHSNGFDIRDSMNINHALWQSAMGYYVTNMLTPLVSSKSADQLRDFFTDYVRSRGAIPSIRSGLQPYGILPASVYSRMNWSTDPRAGLYGNLHNITSTLNVKWAEAAVAGGLHGLAGKASRNDSQVILDVLAQSPVSLDRVQRLGFGSGYIWNNLAYSAGEQDGDLPFRWYNQQLDQMNNLEAGTGLPLNPRPRIAGMNFLEQHSSLQNTIIGGEGLDKDEPLPGDMNYLALLPEASWVQLRDNNYEAMGIPEVEYGDNLLFKFSRHSLMLEYFDAACKLLRLPDDQRLDPELVNIINGGSPPQGMQQGEASPPGNAMPLSAGTSRWLIMDRPFENFRTVAEFLDTDQARDRVEAVNLFKAKDSLRALSRNSIRSLELLTTEVMDATAFRLDTWRLALVNQRLNNLRGITDGSSARNMGIYLGSYGWLENIRKRTSRTPAPPPTANFTGPMEYDVPNQGYIHAPSINQAAAAAVLRSGYSTRASSSSDSPLSVNISSERVRSAIDMLEGIRNGQQLPVLLGYEFERHMYEGQTYTTSIIDPYVDELRVAFPLQNTITQYNSSGTATPVQAVNVLDGQRLINAYKTAANNVATLLSTAGITGVPADVRTGIAGSIDWIMNVLDAVGDLTTAEGVFQMVQGNQAKSGAVAEAVSKGNNIPEVDMLDTPKTGTGVNQKFTLHLENNTNRADGWNTTALPATPRALAEPYLNRWIGQLLGDPAAICCTVTSSTTLLAPVTINMAQLQIQPIDLVFIANDELANDSSELASRIRRWIRQNYAVGRGETITIAFQLNPSGPVTVLSFEEILPVLKYTRDLITSCRSLKTTDYIAPTEATAETNIFDLNGIYGRAAAARSTLNTKTATLVTKNNALTAATQTAAMADLKTALFDLSFFGLEQTVYEFYPDITQDDFNALKTAAASVITEAQKRIQQYDILLPAATVVPTTEADAFLDKCQEGLKLLFGRSFVALPLFKLRTQESSLFNTLLQGNFGTLLNDHPTNAYLLDEWVSGIAKVKKNAASYELLSVLASGINLDAFTGDRILVPLQTPYDSMSNKERWLGASVNTPADALMEGRVSFGVSLPAGAPEDYDITGWQVGILVDEWIDVLPNKQETTGIAFQANQPNAKPPQCLLLGLTPRITGYWQWNDMLDMLNETLDLAKVRAVTYEQIAQTPVGHLTPTFMVPVTNQYTTIGFTAADLSLNP</sequence>
<name>A0A2P8CT49_9BACT</name>
<organism evidence="1 2">
    <name type="scientific">Taibaiella chishuiensis</name>
    <dbReference type="NCBI Taxonomy" id="1434707"/>
    <lineage>
        <taxon>Bacteria</taxon>
        <taxon>Pseudomonadati</taxon>
        <taxon>Bacteroidota</taxon>
        <taxon>Chitinophagia</taxon>
        <taxon>Chitinophagales</taxon>
        <taxon>Chitinophagaceae</taxon>
        <taxon>Taibaiella</taxon>
    </lineage>
</organism>
<dbReference type="EMBL" id="PYGD01000015">
    <property type="protein sequence ID" value="PSK88144.1"/>
    <property type="molecule type" value="Genomic_DNA"/>
</dbReference>
<dbReference type="Proteomes" id="UP000240572">
    <property type="component" value="Unassembled WGS sequence"/>
</dbReference>
<protein>
    <submittedName>
        <fullName evidence="1">Uncharacterized protein</fullName>
    </submittedName>
</protein>
<keyword evidence="2" id="KW-1185">Reference proteome</keyword>
<accession>A0A2P8CT49</accession>
<evidence type="ECO:0000313" key="2">
    <source>
        <dbReference type="Proteomes" id="UP000240572"/>
    </source>
</evidence>
<gene>
    <name evidence="1" type="ORF">B0I18_11538</name>
</gene>